<keyword evidence="2" id="KW-0808">Transferase</keyword>
<reference evidence="2" key="2">
    <citation type="submission" date="2014-07" db="EMBL/GenBank/DDBJ databases">
        <authorList>
            <person name="Hull J."/>
        </authorList>
    </citation>
    <scope>NUCLEOTIDE SEQUENCE</scope>
</reference>
<proteinExistence type="predicted"/>
<accession>A0A0A9WWP2</accession>
<dbReference type="Pfam" id="PF18701">
    <property type="entry name" value="DUF5641"/>
    <property type="match status" value="1"/>
</dbReference>
<feature type="domain" description="DUF5641" evidence="1">
    <location>
        <begin position="89"/>
        <end position="162"/>
    </location>
</feature>
<reference evidence="2" key="1">
    <citation type="journal article" date="2014" name="PLoS ONE">
        <title>Transcriptome-Based Identification of ABC Transporters in the Western Tarnished Plant Bug Lygus hesperus.</title>
        <authorList>
            <person name="Hull J.J."/>
            <person name="Chaney K."/>
            <person name="Geib S.M."/>
            <person name="Fabrick J.A."/>
            <person name="Brent C.S."/>
            <person name="Walsh D."/>
            <person name="Lavine L.C."/>
        </authorList>
    </citation>
    <scope>NUCLEOTIDE SEQUENCE</scope>
</reference>
<dbReference type="GO" id="GO:0003676">
    <property type="term" value="F:nucleic acid binding"/>
    <property type="evidence" value="ECO:0007669"/>
    <property type="project" value="InterPro"/>
</dbReference>
<dbReference type="InterPro" id="IPR040676">
    <property type="entry name" value="DUF5641"/>
</dbReference>
<dbReference type="Gene3D" id="3.30.420.10">
    <property type="entry name" value="Ribonuclease H-like superfamily/Ribonuclease H"/>
    <property type="match status" value="1"/>
</dbReference>
<keyword evidence="2" id="KW-0418">Kinase</keyword>
<dbReference type="EMBL" id="GBHO01031748">
    <property type="protein sequence ID" value="JAG11856.1"/>
    <property type="molecule type" value="Transcribed_RNA"/>
</dbReference>
<gene>
    <name evidence="2" type="primary">SRK2A</name>
    <name evidence="2" type="ORF">CM83_2796</name>
</gene>
<name>A0A0A9WWP2_LYGHE</name>
<sequence length="164" mass="18432">MGGAWERMVRTVKEVLKVVLKERAPSDETLLTVFAEAENIVNSRTLTHLSIDPQEEGCLTPNHFLVGHSGAQSPCPGGGNTSAKLRRFAQQLADRFWNRWVSEYLPTLARRTKWFDRAPPLEKGTVVVIADPTGPWNHWPKGVIVEVYPDKRGNTRMTDIRTVG</sequence>
<evidence type="ECO:0000259" key="1">
    <source>
        <dbReference type="Pfam" id="PF18701"/>
    </source>
</evidence>
<evidence type="ECO:0000313" key="2">
    <source>
        <dbReference type="EMBL" id="JAG11856.1"/>
    </source>
</evidence>
<feature type="non-terminal residue" evidence="2">
    <location>
        <position position="164"/>
    </location>
</feature>
<dbReference type="GO" id="GO:0016301">
    <property type="term" value="F:kinase activity"/>
    <property type="evidence" value="ECO:0007669"/>
    <property type="project" value="UniProtKB-KW"/>
</dbReference>
<protein>
    <submittedName>
        <fullName evidence="2">Serine/threonine-protein kinase SRK2A</fullName>
    </submittedName>
</protein>
<organism evidence="2">
    <name type="scientific">Lygus hesperus</name>
    <name type="common">Western plant bug</name>
    <dbReference type="NCBI Taxonomy" id="30085"/>
    <lineage>
        <taxon>Eukaryota</taxon>
        <taxon>Metazoa</taxon>
        <taxon>Ecdysozoa</taxon>
        <taxon>Arthropoda</taxon>
        <taxon>Hexapoda</taxon>
        <taxon>Insecta</taxon>
        <taxon>Pterygota</taxon>
        <taxon>Neoptera</taxon>
        <taxon>Paraneoptera</taxon>
        <taxon>Hemiptera</taxon>
        <taxon>Heteroptera</taxon>
        <taxon>Panheteroptera</taxon>
        <taxon>Cimicomorpha</taxon>
        <taxon>Miridae</taxon>
        <taxon>Mirini</taxon>
        <taxon>Lygus</taxon>
    </lineage>
</organism>
<dbReference type="PANTHER" id="PTHR47331">
    <property type="entry name" value="PHD-TYPE DOMAIN-CONTAINING PROTEIN"/>
    <property type="match status" value="1"/>
</dbReference>
<dbReference type="InterPro" id="IPR036397">
    <property type="entry name" value="RNaseH_sf"/>
</dbReference>
<dbReference type="AlphaFoldDB" id="A0A0A9WWP2"/>